<organism evidence="1 2">
    <name type="scientific">Sebaldella termitidis (strain ATCC 33386 / NCTC 11300)</name>
    <dbReference type="NCBI Taxonomy" id="526218"/>
    <lineage>
        <taxon>Bacteria</taxon>
        <taxon>Fusobacteriati</taxon>
        <taxon>Fusobacteriota</taxon>
        <taxon>Fusobacteriia</taxon>
        <taxon>Fusobacteriales</taxon>
        <taxon>Leptotrichiaceae</taxon>
        <taxon>Sebaldella</taxon>
    </lineage>
</organism>
<dbReference type="STRING" id="526218.Sterm_1323"/>
<dbReference type="RefSeq" id="WP_012860785.1">
    <property type="nucleotide sequence ID" value="NC_013517.1"/>
</dbReference>
<dbReference type="HOGENOM" id="CLU_2371164_0_0_0"/>
<proteinExistence type="predicted"/>
<keyword evidence="2" id="KW-1185">Reference proteome</keyword>
<dbReference type="Proteomes" id="UP000000845">
    <property type="component" value="Chromosome"/>
</dbReference>
<reference evidence="1 2" key="2">
    <citation type="journal article" date="2010" name="Stand. Genomic Sci.">
        <title>Complete genome sequence of Sebaldella termitidis type strain (NCTC 11300).</title>
        <authorList>
            <person name="Harmon-Smith M."/>
            <person name="Celia L."/>
            <person name="Chertkov O."/>
            <person name="Lapidus A."/>
            <person name="Copeland A."/>
            <person name="Glavina Del Rio T."/>
            <person name="Nolan M."/>
            <person name="Lucas S."/>
            <person name="Tice H."/>
            <person name="Cheng J.F."/>
            <person name="Han C."/>
            <person name="Detter J.C."/>
            <person name="Bruce D."/>
            <person name="Goodwin L."/>
            <person name="Pitluck S."/>
            <person name="Pati A."/>
            <person name="Liolios K."/>
            <person name="Ivanova N."/>
            <person name="Mavromatis K."/>
            <person name="Mikhailova N."/>
            <person name="Chen A."/>
            <person name="Palaniappan K."/>
            <person name="Land M."/>
            <person name="Hauser L."/>
            <person name="Chang Y.J."/>
            <person name="Jeffries C.D."/>
            <person name="Brettin T."/>
            <person name="Goker M."/>
            <person name="Beck B."/>
            <person name="Bristow J."/>
            <person name="Eisen J.A."/>
            <person name="Markowitz V."/>
            <person name="Hugenholtz P."/>
            <person name="Kyrpides N.C."/>
            <person name="Klenk H.P."/>
            <person name="Chen F."/>
        </authorList>
    </citation>
    <scope>NUCLEOTIDE SEQUENCE [LARGE SCALE GENOMIC DNA]</scope>
    <source>
        <strain evidence="2">ATCC 33386 / NCTC 11300</strain>
    </source>
</reference>
<dbReference type="AlphaFoldDB" id="D1AHF5"/>
<reference evidence="2" key="1">
    <citation type="submission" date="2009-09" db="EMBL/GenBank/DDBJ databases">
        <title>The complete chromosome of Sebaldella termitidis ATCC 33386.</title>
        <authorList>
            <consortium name="US DOE Joint Genome Institute (JGI-PGF)"/>
            <person name="Lucas S."/>
            <person name="Copeland A."/>
            <person name="Lapidus A."/>
            <person name="Glavina del Rio T."/>
            <person name="Dalin E."/>
            <person name="Tice H."/>
            <person name="Bruce D."/>
            <person name="Goodwin L."/>
            <person name="Pitluck S."/>
            <person name="Kyrpides N."/>
            <person name="Mavromatis K."/>
            <person name="Ivanova N."/>
            <person name="Mikhailova N."/>
            <person name="Sims D."/>
            <person name="Meincke L."/>
            <person name="Brettin T."/>
            <person name="Detter J.C."/>
            <person name="Han C."/>
            <person name="Larimer F."/>
            <person name="Land M."/>
            <person name="Hauser L."/>
            <person name="Markowitz V."/>
            <person name="Cheng J.F."/>
            <person name="Hugenholtz P."/>
            <person name="Woyke T."/>
            <person name="Wu D."/>
            <person name="Eisen J.A."/>
        </authorList>
    </citation>
    <scope>NUCLEOTIDE SEQUENCE [LARGE SCALE GENOMIC DNA]</scope>
    <source>
        <strain evidence="2">ATCC 33386 / NCTC 11300</strain>
    </source>
</reference>
<name>D1AHF5_SEBTE</name>
<evidence type="ECO:0000313" key="1">
    <source>
        <dbReference type="EMBL" id="ACZ08189.1"/>
    </source>
</evidence>
<dbReference type="KEGG" id="str:Sterm_1323"/>
<dbReference type="EMBL" id="CP001739">
    <property type="protein sequence ID" value="ACZ08189.1"/>
    <property type="molecule type" value="Genomic_DNA"/>
</dbReference>
<evidence type="ECO:0000313" key="2">
    <source>
        <dbReference type="Proteomes" id="UP000000845"/>
    </source>
</evidence>
<sequence length="95" mass="11037">MNQNIKEFMISHIEEMYDYGHLKDDLSKMEDNFYNLIENINSKTTCTKNDIQQLINTFETVLLTAKKTYFEHGATSGISNINKMYLTPNEVVLHG</sequence>
<protein>
    <submittedName>
        <fullName evidence="1">Uncharacterized protein</fullName>
    </submittedName>
</protein>
<accession>D1AHF5</accession>
<gene>
    <name evidence="1" type="ordered locus">Sterm_1323</name>
</gene>